<keyword evidence="10" id="KW-1185">Reference proteome</keyword>
<dbReference type="GO" id="GO:0016301">
    <property type="term" value="F:kinase activity"/>
    <property type="evidence" value="ECO:0007669"/>
    <property type="project" value="UniProtKB-UniRule"/>
</dbReference>
<name>A0A1Y1Y3D4_9FUNG</name>
<evidence type="ECO:0000313" key="9">
    <source>
        <dbReference type="EMBL" id="ORX92226.1"/>
    </source>
</evidence>
<keyword evidence="6" id="KW-0067">ATP-binding</keyword>
<gene>
    <name evidence="9" type="ORF">K493DRAFT_316725</name>
</gene>
<dbReference type="InterPro" id="IPR016477">
    <property type="entry name" value="Fructo-/Ketosamine-3-kinase"/>
</dbReference>
<comment type="similarity">
    <text evidence="1 8">Belongs to the fructosamine kinase family.</text>
</comment>
<evidence type="ECO:0000256" key="6">
    <source>
        <dbReference type="ARBA" id="ARBA00022840"/>
    </source>
</evidence>
<evidence type="ECO:0000313" key="10">
    <source>
        <dbReference type="Proteomes" id="UP000193498"/>
    </source>
</evidence>
<evidence type="ECO:0000256" key="4">
    <source>
        <dbReference type="ARBA" id="ARBA00022741"/>
    </source>
</evidence>
<dbReference type="Pfam" id="PF03881">
    <property type="entry name" value="Fructosamin_kin"/>
    <property type="match status" value="1"/>
</dbReference>
<evidence type="ECO:0000256" key="3">
    <source>
        <dbReference type="ARBA" id="ARBA00022679"/>
    </source>
</evidence>
<evidence type="ECO:0000256" key="8">
    <source>
        <dbReference type="PIRNR" id="PIRNR006221"/>
    </source>
</evidence>
<keyword evidence="5 8" id="KW-0418">Kinase</keyword>
<dbReference type="GO" id="GO:0005524">
    <property type="term" value="F:ATP binding"/>
    <property type="evidence" value="ECO:0007669"/>
    <property type="project" value="UniProtKB-KW"/>
</dbReference>
<dbReference type="Proteomes" id="UP000193498">
    <property type="component" value="Unassembled WGS sequence"/>
</dbReference>
<dbReference type="SUPFAM" id="SSF56112">
    <property type="entry name" value="Protein kinase-like (PK-like)"/>
    <property type="match status" value="1"/>
</dbReference>
<organism evidence="9 10">
    <name type="scientific">Basidiobolus meristosporus CBS 931.73</name>
    <dbReference type="NCBI Taxonomy" id="1314790"/>
    <lineage>
        <taxon>Eukaryota</taxon>
        <taxon>Fungi</taxon>
        <taxon>Fungi incertae sedis</taxon>
        <taxon>Zoopagomycota</taxon>
        <taxon>Entomophthoromycotina</taxon>
        <taxon>Basidiobolomycetes</taxon>
        <taxon>Basidiobolales</taxon>
        <taxon>Basidiobolaceae</taxon>
        <taxon>Basidiobolus</taxon>
    </lineage>
</organism>
<comment type="catalytic activity">
    <reaction evidence="7">
        <text>N(6)-D-ribulosyl-L-lysyl-[protein] + ATP = N(6)-(3-O-phospho-D-ribulosyl)-L-lysyl-[protein] + ADP + H(+)</text>
        <dbReference type="Rhea" id="RHEA:48432"/>
        <dbReference type="Rhea" id="RHEA-COMP:12103"/>
        <dbReference type="Rhea" id="RHEA-COMP:12104"/>
        <dbReference type="ChEBI" id="CHEBI:15378"/>
        <dbReference type="ChEBI" id="CHEBI:30616"/>
        <dbReference type="ChEBI" id="CHEBI:90418"/>
        <dbReference type="ChEBI" id="CHEBI:90420"/>
        <dbReference type="ChEBI" id="CHEBI:456216"/>
        <dbReference type="EC" id="2.7.1.172"/>
    </reaction>
    <physiologicalReaction direction="left-to-right" evidence="7">
        <dbReference type="Rhea" id="RHEA:48433"/>
    </physiologicalReaction>
</comment>
<evidence type="ECO:0000256" key="2">
    <source>
        <dbReference type="ARBA" id="ARBA00011961"/>
    </source>
</evidence>
<dbReference type="PANTHER" id="PTHR12149:SF8">
    <property type="entry name" value="PROTEIN-RIBULOSAMINE 3-KINASE"/>
    <property type="match status" value="1"/>
</dbReference>
<dbReference type="InterPro" id="IPR011009">
    <property type="entry name" value="Kinase-like_dom_sf"/>
</dbReference>
<dbReference type="GO" id="GO:0005737">
    <property type="term" value="C:cytoplasm"/>
    <property type="evidence" value="ECO:0007669"/>
    <property type="project" value="UniProtKB-ARBA"/>
</dbReference>
<evidence type="ECO:0000256" key="5">
    <source>
        <dbReference type="ARBA" id="ARBA00022777"/>
    </source>
</evidence>
<sequence>MSYPEIEAALREHLHCSRVEKVRPVGGGCINDNYKYITDKGPFFVKVNEDKDALHMFQAEAKGLQALAKAQAFRVPEVYHLGELANGGFLIMEYIQFKDGPVAEKDYKALGKQLARLHSFKDPEVDRFGFACDNTIGSTPQINTWKESWIDFFTARLEYQLSLARDRFSDLYNQARPVVENLPRFFEGINPIKPSLLHGDLWLGNCSMDQQGGWVLYDPATYWGHSEAELSIMTLFSGLPNEFWEEYFQHIPREPGFDQRHELYSLYHALNHLNIFGSGYASMCSRILKKLRQ</sequence>
<dbReference type="EMBL" id="MCFE01000287">
    <property type="protein sequence ID" value="ORX92226.1"/>
    <property type="molecule type" value="Genomic_DNA"/>
</dbReference>
<accession>A0A1Y1Y3D4</accession>
<reference evidence="9 10" key="1">
    <citation type="submission" date="2016-07" db="EMBL/GenBank/DDBJ databases">
        <title>Pervasive Adenine N6-methylation of Active Genes in Fungi.</title>
        <authorList>
            <consortium name="DOE Joint Genome Institute"/>
            <person name="Mondo S.J."/>
            <person name="Dannebaum R.O."/>
            <person name="Kuo R.C."/>
            <person name="Labutti K."/>
            <person name="Haridas S."/>
            <person name="Kuo A."/>
            <person name="Salamov A."/>
            <person name="Ahrendt S.R."/>
            <person name="Lipzen A."/>
            <person name="Sullivan W."/>
            <person name="Andreopoulos W.B."/>
            <person name="Clum A."/>
            <person name="Lindquist E."/>
            <person name="Daum C."/>
            <person name="Ramamoorthy G.K."/>
            <person name="Gryganskyi A."/>
            <person name="Culley D."/>
            <person name="Magnuson J.K."/>
            <person name="James T.Y."/>
            <person name="O'Malley M.A."/>
            <person name="Stajich J.E."/>
            <person name="Spatafora J.W."/>
            <person name="Visel A."/>
            <person name="Grigoriev I.V."/>
        </authorList>
    </citation>
    <scope>NUCLEOTIDE SEQUENCE [LARGE SCALE GENOMIC DNA]</scope>
    <source>
        <strain evidence="9 10">CBS 931.73</strain>
    </source>
</reference>
<keyword evidence="4" id="KW-0547">Nucleotide-binding</keyword>
<protein>
    <recommendedName>
        <fullName evidence="2">protein-ribulosamine 3-kinase</fullName>
        <ecNumber evidence="2">2.7.1.172</ecNumber>
    </recommendedName>
</protein>
<dbReference type="AlphaFoldDB" id="A0A1Y1Y3D4"/>
<evidence type="ECO:0000256" key="7">
    <source>
        <dbReference type="ARBA" id="ARBA00048655"/>
    </source>
</evidence>
<proteinExistence type="inferred from homology"/>
<dbReference type="PANTHER" id="PTHR12149">
    <property type="entry name" value="FRUCTOSAMINE 3 KINASE-RELATED PROTEIN"/>
    <property type="match status" value="1"/>
</dbReference>
<dbReference type="Gene3D" id="3.30.200.20">
    <property type="entry name" value="Phosphorylase Kinase, domain 1"/>
    <property type="match status" value="1"/>
</dbReference>
<dbReference type="FunFam" id="3.30.200.20:FF:000264">
    <property type="entry name" value="Protein-ribulosamine 3-kinase, chloroplastic"/>
    <property type="match status" value="1"/>
</dbReference>
<dbReference type="EC" id="2.7.1.172" evidence="2"/>
<dbReference type="GO" id="GO:0102193">
    <property type="term" value="F:protein-ribulosamine 3-kinase activity"/>
    <property type="evidence" value="ECO:0007669"/>
    <property type="project" value="UniProtKB-EC"/>
</dbReference>
<dbReference type="PIRSF" id="PIRSF006221">
    <property type="entry name" value="Ketosamine-3-kinase"/>
    <property type="match status" value="1"/>
</dbReference>
<dbReference type="OrthoDB" id="5772781at2759"/>
<dbReference type="Gene3D" id="3.90.1200.10">
    <property type="match status" value="1"/>
</dbReference>
<dbReference type="InParanoid" id="A0A1Y1Y3D4"/>
<keyword evidence="3 8" id="KW-0808">Transferase</keyword>
<comment type="caution">
    <text evidence="9">The sequence shown here is derived from an EMBL/GenBank/DDBJ whole genome shotgun (WGS) entry which is preliminary data.</text>
</comment>
<dbReference type="STRING" id="1314790.A0A1Y1Y3D4"/>
<evidence type="ECO:0000256" key="1">
    <source>
        <dbReference type="ARBA" id="ARBA00009460"/>
    </source>
</evidence>